<dbReference type="EMBL" id="CP116346">
    <property type="protein sequence ID" value="WIT11330.1"/>
    <property type="molecule type" value="Genomic_DNA"/>
</dbReference>
<name>A0AA95SNJ5_9BURK</name>
<dbReference type="KEGG" id="pais:PFX98_20905"/>
<dbReference type="AlphaFoldDB" id="A0AA95SNJ5"/>
<dbReference type="SUPFAM" id="SSF53383">
    <property type="entry name" value="PLP-dependent transferases"/>
    <property type="match status" value="1"/>
</dbReference>
<dbReference type="InterPro" id="IPR015421">
    <property type="entry name" value="PyrdxlP-dep_Trfase_major"/>
</dbReference>
<proteinExistence type="inferred from homology"/>
<dbReference type="PANTHER" id="PTHR30244">
    <property type="entry name" value="TRANSAMINASE"/>
    <property type="match status" value="1"/>
</dbReference>
<evidence type="ECO:0000313" key="4">
    <source>
        <dbReference type="Proteomes" id="UP001177769"/>
    </source>
</evidence>
<comment type="similarity">
    <text evidence="1 2">Belongs to the DegT/DnrJ/EryC1 family.</text>
</comment>
<dbReference type="Gene3D" id="3.40.640.10">
    <property type="entry name" value="Type I PLP-dependent aspartate aminotransferase-like (Major domain)"/>
    <property type="match status" value="1"/>
</dbReference>
<dbReference type="InterPro" id="IPR015424">
    <property type="entry name" value="PyrdxlP-dep_Trfase"/>
</dbReference>
<keyword evidence="3" id="KW-0032">Aminotransferase</keyword>
<dbReference type="RefSeq" id="WP_285232412.1">
    <property type="nucleotide sequence ID" value="NZ_CP116346.1"/>
</dbReference>
<dbReference type="PANTHER" id="PTHR30244:SF34">
    <property type="entry name" value="DTDP-4-AMINO-4,6-DIDEOXYGALACTOSE TRANSAMINASE"/>
    <property type="match status" value="1"/>
</dbReference>
<reference evidence="3" key="1">
    <citation type="submission" date="2023-01" db="EMBL/GenBank/DDBJ databases">
        <title>Whole genome sequence of Paucibacter sp. S2-9 isolated from pond sediment.</title>
        <authorList>
            <person name="Jung J.Y."/>
        </authorList>
    </citation>
    <scope>NUCLEOTIDE SEQUENCE</scope>
    <source>
        <strain evidence="3">S2-9</strain>
    </source>
</reference>
<dbReference type="Pfam" id="PF01041">
    <property type="entry name" value="DegT_DnrJ_EryC1"/>
    <property type="match status" value="1"/>
</dbReference>
<organism evidence="3 4">
    <name type="scientific">Paucibacter sediminis</name>
    <dbReference type="NCBI Taxonomy" id="3019553"/>
    <lineage>
        <taxon>Bacteria</taxon>
        <taxon>Pseudomonadati</taxon>
        <taxon>Pseudomonadota</taxon>
        <taxon>Betaproteobacteria</taxon>
        <taxon>Burkholderiales</taxon>
        <taxon>Sphaerotilaceae</taxon>
        <taxon>Roseateles</taxon>
    </lineage>
</organism>
<dbReference type="GO" id="GO:0008483">
    <property type="term" value="F:transaminase activity"/>
    <property type="evidence" value="ECO:0007669"/>
    <property type="project" value="UniProtKB-KW"/>
</dbReference>
<evidence type="ECO:0000256" key="1">
    <source>
        <dbReference type="ARBA" id="ARBA00037999"/>
    </source>
</evidence>
<dbReference type="InterPro" id="IPR000653">
    <property type="entry name" value="DegT/StrS_aminotransferase"/>
</dbReference>
<keyword evidence="3" id="KW-0808">Transferase</keyword>
<sequence length="395" mass="43069">MSVAEPRFLRFDPSACGFPSAQVPPLPKPRLGALRWRANPSPSAAGWASFALGRYALHAAFEAAGVGRQGALLAPAYHCRTMLDPALALRAEISLYPLDEALQPDVAALAARLQQPGQPVAAVLVSHFFGRLQAPALMGEIAALCQAHGARLIEDRAHCLTLDALDQPSPADFVVCSPYKFVGSLDGGMLRCSPRAQAPARQSAAPVRAELRGWLHALRALASSPAAPPIQSPCGAALPPAGSHLNEVSLGPSGHYQQHLQARQGLSSSRWLARHTRLDSLAAARLKRYHQWHAHVQSLSGCRPLYPTWQEQDVPYMFPLLIDAAYPLFHRLKQCGVPIWRWDELLQSPCDTATRYREHLLHLPCHQDLSESQMGWMMGQLGEACHLATRQRGTA</sequence>
<keyword evidence="2" id="KW-0663">Pyridoxal phosphate</keyword>
<dbReference type="GO" id="GO:0000271">
    <property type="term" value="P:polysaccharide biosynthetic process"/>
    <property type="evidence" value="ECO:0007669"/>
    <property type="project" value="TreeGrafter"/>
</dbReference>
<gene>
    <name evidence="3" type="ORF">PFX98_20905</name>
</gene>
<keyword evidence="4" id="KW-1185">Reference proteome</keyword>
<protein>
    <submittedName>
        <fullName evidence="3">DegT/DnrJ/EryC1/StrS family aminotransferase</fullName>
    </submittedName>
</protein>
<evidence type="ECO:0000313" key="3">
    <source>
        <dbReference type="EMBL" id="WIT11330.1"/>
    </source>
</evidence>
<accession>A0AA95SNJ5</accession>
<dbReference type="Proteomes" id="UP001177769">
    <property type="component" value="Chromosome"/>
</dbReference>
<evidence type="ECO:0000256" key="2">
    <source>
        <dbReference type="RuleBase" id="RU004508"/>
    </source>
</evidence>
<dbReference type="GO" id="GO:0030170">
    <property type="term" value="F:pyridoxal phosphate binding"/>
    <property type="evidence" value="ECO:0007669"/>
    <property type="project" value="TreeGrafter"/>
</dbReference>